<dbReference type="Gene3D" id="3.20.20.80">
    <property type="entry name" value="Glycosidases"/>
    <property type="match status" value="1"/>
</dbReference>
<dbReference type="SUPFAM" id="SSF51445">
    <property type="entry name" value="(Trans)glycosidases"/>
    <property type="match status" value="1"/>
</dbReference>
<reference evidence="11" key="2">
    <citation type="journal article" date="2021" name="PeerJ">
        <title>Extensive microbial diversity within the chicken gut microbiome revealed by metagenomics and culture.</title>
        <authorList>
            <person name="Gilroy R."/>
            <person name="Ravi A."/>
            <person name="Getino M."/>
            <person name="Pursley I."/>
            <person name="Horton D.L."/>
            <person name="Alikhan N.F."/>
            <person name="Baker D."/>
            <person name="Gharbi K."/>
            <person name="Hall N."/>
            <person name="Watson M."/>
            <person name="Adriaenssens E.M."/>
            <person name="Foster-Nyarko E."/>
            <person name="Jarju S."/>
            <person name="Secka A."/>
            <person name="Antonio M."/>
            <person name="Oren A."/>
            <person name="Chaudhuri R.R."/>
            <person name="La Ragione R."/>
            <person name="Hildebrand F."/>
            <person name="Pallen M.J."/>
        </authorList>
    </citation>
    <scope>NUCLEOTIDE SEQUENCE</scope>
    <source>
        <strain evidence="11">11167</strain>
    </source>
</reference>
<evidence type="ECO:0000256" key="10">
    <source>
        <dbReference type="RuleBase" id="RU361207"/>
    </source>
</evidence>
<evidence type="ECO:0000256" key="8">
    <source>
        <dbReference type="ARBA" id="ARBA00031423"/>
    </source>
</evidence>
<evidence type="ECO:0000256" key="6">
    <source>
        <dbReference type="ARBA" id="ARBA00022679"/>
    </source>
</evidence>
<evidence type="ECO:0000256" key="1">
    <source>
        <dbReference type="ARBA" id="ARBA00000439"/>
    </source>
</evidence>
<dbReference type="NCBIfam" id="TIGR00217">
    <property type="entry name" value="malQ"/>
    <property type="match status" value="1"/>
</dbReference>
<dbReference type="NCBIfam" id="NF011080">
    <property type="entry name" value="PRK14508.1-3"/>
    <property type="match status" value="1"/>
</dbReference>
<keyword evidence="5 10" id="KW-0328">Glycosyltransferase</keyword>
<keyword evidence="7 10" id="KW-0119">Carbohydrate metabolism</keyword>
<evidence type="ECO:0000256" key="3">
    <source>
        <dbReference type="ARBA" id="ARBA00012560"/>
    </source>
</evidence>
<accession>A0A9D9H8Y1</accession>
<evidence type="ECO:0000313" key="11">
    <source>
        <dbReference type="EMBL" id="MBO8442651.1"/>
    </source>
</evidence>
<evidence type="ECO:0000256" key="7">
    <source>
        <dbReference type="ARBA" id="ARBA00023277"/>
    </source>
</evidence>
<evidence type="ECO:0000256" key="5">
    <source>
        <dbReference type="ARBA" id="ARBA00022676"/>
    </source>
</evidence>
<dbReference type="Pfam" id="PF02446">
    <property type="entry name" value="Glyco_hydro_77"/>
    <property type="match status" value="1"/>
</dbReference>
<comment type="similarity">
    <text evidence="2 10">Belongs to the disproportionating enzyme family.</text>
</comment>
<name>A0A9D9H8Y1_9SPIR</name>
<dbReference type="PANTHER" id="PTHR32438">
    <property type="entry name" value="4-ALPHA-GLUCANOTRANSFERASE DPE1, CHLOROPLASTIC/AMYLOPLASTIC"/>
    <property type="match status" value="1"/>
</dbReference>
<evidence type="ECO:0000313" key="12">
    <source>
        <dbReference type="Proteomes" id="UP000823633"/>
    </source>
</evidence>
<gene>
    <name evidence="11" type="primary">malQ</name>
    <name evidence="11" type="ORF">IAC42_02670</name>
</gene>
<proteinExistence type="inferred from homology"/>
<sequence>MRNASRKAGVLLHPTSLPSKWGIGDLGENAYAFVDKLEKAHVRLWQVLPLGPTGFGDSPYASRSTFAGNELLISLDKLYEEGWLELVDILKPQVEERERVDYGQAREVKTPLLRKAAKAFLAEPAEDYASFCAEHAWWLDDYALYQVLCDWYGDSRWFSVWDEDLRRREPSALAKARAEHAEEIELYKVYQYFFFHQWLELKGYANERDIEIIGDIPIFVAPDSVDAWTNTRLLKIDDEGHQEASSGVPPDAFSATGQLWGNPLYRWAEHEKDGFSWWVSRLRETLKMCDIVRIDHFRGFAACWEVPAGEDTAMNGKWVASPGQKLLDAFRKALGDDLPIIAEDLGVITPDVEKLRDDNGLPGMKILQFAFSAADDGEIDATNAYLPHNVDERSVIYTGTHDNDTTLGWYLSLDDGMKDIVRRYFECSDEDIVYRLIRAALSSRSRYAVIPAQDVMALGTEARMNVPSTCGTSNWSWKMSQGMLEDDNFGRLKYYIRMYDR</sequence>
<evidence type="ECO:0000256" key="9">
    <source>
        <dbReference type="ARBA" id="ARBA00031501"/>
    </source>
</evidence>
<dbReference type="GO" id="GO:0005975">
    <property type="term" value="P:carbohydrate metabolic process"/>
    <property type="evidence" value="ECO:0007669"/>
    <property type="project" value="InterPro"/>
</dbReference>
<dbReference type="NCBIfam" id="NF011079">
    <property type="entry name" value="PRK14508.1-2"/>
    <property type="match status" value="1"/>
</dbReference>
<evidence type="ECO:0000256" key="4">
    <source>
        <dbReference type="ARBA" id="ARBA00020295"/>
    </source>
</evidence>
<dbReference type="InterPro" id="IPR003385">
    <property type="entry name" value="Glyco_hydro_77"/>
</dbReference>
<protein>
    <recommendedName>
        <fullName evidence="4 10">4-alpha-glucanotransferase</fullName>
        <ecNumber evidence="3 10">2.4.1.25</ecNumber>
    </recommendedName>
    <alternativeName>
        <fullName evidence="8 10">Amylomaltase</fullName>
    </alternativeName>
    <alternativeName>
        <fullName evidence="9 10">Disproportionating enzyme</fullName>
    </alternativeName>
</protein>
<keyword evidence="6 10" id="KW-0808">Transferase</keyword>
<dbReference type="EMBL" id="JADIMU010000017">
    <property type="protein sequence ID" value="MBO8442651.1"/>
    <property type="molecule type" value="Genomic_DNA"/>
</dbReference>
<dbReference type="GO" id="GO:0004134">
    <property type="term" value="F:4-alpha-glucanotransferase activity"/>
    <property type="evidence" value="ECO:0007669"/>
    <property type="project" value="UniProtKB-EC"/>
</dbReference>
<comment type="caution">
    <text evidence="11">The sequence shown here is derived from an EMBL/GenBank/DDBJ whole genome shotgun (WGS) entry which is preliminary data.</text>
</comment>
<dbReference type="Proteomes" id="UP000823633">
    <property type="component" value="Unassembled WGS sequence"/>
</dbReference>
<organism evidence="11 12">
    <name type="scientific">Candidatus Aphodenecus pullistercoris</name>
    <dbReference type="NCBI Taxonomy" id="2840669"/>
    <lineage>
        <taxon>Bacteria</taxon>
        <taxon>Pseudomonadati</taxon>
        <taxon>Spirochaetota</taxon>
        <taxon>Spirochaetia</taxon>
        <taxon>Spirochaetales</taxon>
        <taxon>Candidatus Aphodenecus</taxon>
    </lineage>
</organism>
<dbReference type="EC" id="2.4.1.25" evidence="3 10"/>
<dbReference type="InterPro" id="IPR017853">
    <property type="entry name" value="GH"/>
</dbReference>
<comment type="catalytic activity">
    <reaction evidence="1 10">
        <text>Transfers a segment of a (1-&gt;4)-alpha-D-glucan to a new position in an acceptor, which may be glucose or a (1-&gt;4)-alpha-D-glucan.</text>
        <dbReference type="EC" id="2.4.1.25"/>
    </reaction>
</comment>
<reference evidence="11" key="1">
    <citation type="submission" date="2020-10" db="EMBL/GenBank/DDBJ databases">
        <authorList>
            <person name="Gilroy R."/>
        </authorList>
    </citation>
    <scope>NUCLEOTIDE SEQUENCE</scope>
    <source>
        <strain evidence="11">11167</strain>
    </source>
</reference>
<dbReference type="AlphaFoldDB" id="A0A9D9H8Y1"/>
<dbReference type="PANTHER" id="PTHR32438:SF5">
    <property type="entry name" value="4-ALPHA-GLUCANOTRANSFERASE DPE1, CHLOROPLASTIC_AMYLOPLASTIC"/>
    <property type="match status" value="1"/>
</dbReference>
<evidence type="ECO:0000256" key="2">
    <source>
        <dbReference type="ARBA" id="ARBA00005684"/>
    </source>
</evidence>